<reference evidence="2" key="2">
    <citation type="submission" date="2019-06" db="EMBL/GenBank/DDBJ databases">
        <title>Genomics analysis of Aphanomyces spp. identifies a new class of oomycete effector associated with host adaptation.</title>
        <authorList>
            <person name="Gaulin E."/>
        </authorList>
    </citation>
    <scope>NUCLEOTIDE SEQUENCE</scope>
    <source>
        <strain evidence="2">CBS 578.67</strain>
    </source>
</reference>
<proteinExistence type="predicted"/>
<accession>A0A485LRY4</accession>
<protein>
    <submittedName>
        <fullName evidence="3">Aste57867_24759 protein</fullName>
    </submittedName>
</protein>
<dbReference type="Gene3D" id="1.50.10.100">
    <property type="entry name" value="Chondroitin AC/alginate lyase"/>
    <property type="match status" value="1"/>
</dbReference>
<evidence type="ECO:0000313" key="4">
    <source>
        <dbReference type="Proteomes" id="UP000332933"/>
    </source>
</evidence>
<dbReference type="InterPro" id="IPR008929">
    <property type="entry name" value="Chondroitin_lyas"/>
</dbReference>
<keyword evidence="4" id="KW-1185">Reference proteome</keyword>
<keyword evidence="1" id="KW-0472">Membrane</keyword>
<dbReference type="EMBL" id="VJMH01007445">
    <property type="protein sequence ID" value="KAF0683166.1"/>
    <property type="molecule type" value="Genomic_DNA"/>
</dbReference>
<evidence type="ECO:0000313" key="3">
    <source>
        <dbReference type="EMBL" id="VFU01395.1"/>
    </source>
</evidence>
<dbReference type="OrthoDB" id="63533at2759"/>
<keyword evidence="1" id="KW-1133">Transmembrane helix</keyword>
<keyword evidence="1" id="KW-0812">Transmembrane</keyword>
<evidence type="ECO:0000256" key="1">
    <source>
        <dbReference type="SAM" id="Phobius"/>
    </source>
</evidence>
<reference evidence="3 4" key="1">
    <citation type="submission" date="2019-03" db="EMBL/GenBank/DDBJ databases">
        <authorList>
            <person name="Gaulin E."/>
            <person name="Dumas B."/>
        </authorList>
    </citation>
    <scope>NUCLEOTIDE SEQUENCE [LARGE SCALE GENOMIC DNA]</scope>
    <source>
        <strain evidence="3">CBS 568.67</strain>
    </source>
</reference>
<name>A0A485LRY4_9STRA</name>
<dbReference type="Proteomes" id="UP000332933">
    <property type="component" value="Unassembled WGS sequence"/>
</dbReference>
<sequence length="611" mass="71580">MRKARCSIGRLRLIFTGLFVLSIFVTWFFSPTYQPQRRTQAAKFTVAIQSHPKLDEQALANAKQLRGVANSAANGRSATTTSIPSTTITVMNDVPDVFYARIIGNALPPRHDPKRTLQNLKFVLENEFHDPRVKKHWVLNRILDPNVEQQLIDLLELHQASYSRIPFDVKEYSHAHFDLFDQDDGHDHIHSRSKLDQWGTSLLMSDIYDSKNLYAMSINHARNIMIELGISLGARWIFPWDENCFLTQESWNIIARDLMTNDGDHKYFVSWMDRLKEENPIVLTSAYKPDPWEEPQVIFRSDSKERFDEDFRYGRRDKAGLLIRLNVPGAWFQWGWTKWERKRTFDKMSTDFTMKIPSTGYVVRLFSGKALYEDKSYAFHREMARADAVSYMLESLEARVMRESLHYRSSELLIYCSEKIEQLRQTKNSALLDQIASNADDSLHSPIPDTQAFAINKLHNNYRNDPNMYHELQRQFDNMVYNTTALVFGWIMKNEPKYLHHTQRILHSWFIQGENSITPSPGFQLDLQEGILVTQTLLLLTESLKLLKEYSDDPQTAGTVIHVENWLRSFFNNLKLDSKQKEKSRWFRDHEYPLIGRILIQWTKGNLLKLY</sequence>
<dbReference type="EMBL" id="CAADRA010007471">
    <property type="protein sequence ID" value="VFU01395.1"/>
    <property type="molecule type" value="Genomic_DNA"/>
</dbReference>
<gene>
    <name evidence="3" type="primary">Aste57867_24759</name>
    <name evidence="2" type="ORF">As57867_024681</name>
    <name evidence="3" type="ORF">ASTE57867_24759</name>
</gene>
<dbReference type="AlphaFoldDB" id="A0A485LRY4"/>
<feature type="transmembrane region" description="Helical" evidence="1">
    <location>
        <begin position="12"/>
        <end position="30"/>
    </location>
</feature>
<evidence type="ECO:0000313" key="2">
    <source>
        <dbReference type="EMBL" id="KAF0683166.1"/>
    </source>
</evidence>
<organism evidence="3 4">
    <name type="scientific">Aphanomyces stellatus</name>
    <dbReference type="NCBI Taxonomy" id="120398"/>
    <lineage>
        <taxon>Eukaryota</taxon>
        <taxon>Sar</taxon>
        <taxon>Stramenopiles</taxon>
        <taxon>Oomycota</taxon>
        <taxon>Saprolegniomycetes</taxon>
        <taxon>Saprolegniales</taxon>
        <taxon>Verrucalvaceae</taxon>
        <taxon>Aphanomyces</taxon>
    </lineage>
</organism>